<keyword evidence="2" id="KW-0238">DNA-binding</keyword>
<dbReference type="PROSITE" id="PS51118">
    <property type="entry name" value="HTH_HXLR"/>
    <property type="match status" value="1"/>
</dbReference>
<dbReference type="KEGG" id="ala:BFG52_08790"/>
<dbReference type="GO" id="GO:0006355">
    <property type="term" value="P:regulation of DNA-templated transcription"/>
    <property type="evidence" value="ECO:0007669"/>
    <property type="project" value="UniProtKB-ARBA"/>
</dbReference>
<dbReference type="EMBL" id="CP016895">
    <property type="protein sequence ID" value="AOA58439.1"/>
    <property type="molecule type" value="Genomic_DNA"/>
</dbReference>
<dbReference type="OrthoDB" id="9807069at2"/>
<gene>
    <name evidence="5" type="ORF">BFG52_08790</name>
</gene>
<evidence type="ECO:0000259" key="4">
    <source>
        <dbReference type="PROSITE" id="PS51118"/>
    </source>
</evidence>
<protein>
    <submittedName>
        <fullName evidence="5">Transcriptional regulator</fullName>
    </submittedName>
</protein>
<dbReference type="PANTHER" id="PTHR33204">
    <property type="entry name" value="TRANSCRIPTIONAL REGULATOR, MARR FAMILY"/>
    <property type="match status" value="1"/>
</dbReference>
<dbReference type="PANTHER" id="PTHR33204:SF29">
    <property type="entry name" value="TRANSCRIPTIONAL REGULATOR"/>
    <property type="match status" value="1"/>
</dbReference>
<keyword evidence="6" id="KW-1185">Reference proteome</keyword>
<dbReference type="InterPro" id="IPR011991">
    <property type="entry name" value="ArsR-like_HTH"/>
</dbReference>
<feature type="domain" description="HTH hxlR-type" evidence="4">
    <location>
        <begin position="18"/>
        <end position="117"/>
    </location>
</feature>
<evidence type="ECO:0000313" key="6">
    <source>
        <dbReference type="Proteomes" id="UP000093391"/>
    </source>
</evidence>
<evidence type="ECO:0000313" key="5">
    <source>
        <dbReference type="EMBL" id="AOA58439.1"/>
    </source>
</evidence>
<keyword evidence="3" id="KW-0804">Transcription</keyword>
<evidence type="ECO:0000256" key="2">
    <source>
        <dbReference type="ARBA" id="ARBA00023125"/>
    </source>
</evidence>
<dbReference type="Proteomes" id="UP000093391">
    <property type="component" value="Chromosome"/>
</dbReference>
<name>A0A1B2LZV1_9GAMM</name>
<dbReference type="InterPro" id="IPR036388">
    <property type="entry name" value="WH-like_DNA-bd_sf"/>
</dbReference>
<dbReference type="CDD" id="cd00090">
    <property type="entry name" value="HTH_ARSR"/>
    <property type="match status" value="1"/>
</dbReference>
<dbReference type="SUPFAM" id="SSF46785">
    <property type="entry name" value="Winged helix' DNA-binding domain"/>
    <property type="match status" value="1"/>
</dbReference>
<dbReference type="GO" id="GO:0003677">
    <property type="term" value="F:DNA binding"/>
    <property type="evidence" value="ECO:0007669"/>
    <property type="project" value="UniProtKB-KW"/>
</dbReference>
<organism evidence="5 6">
    <name type="scientific">Acinetobacter larvae</name>
    <dbReference type="NCBI Taxonomy" id="1789224"/>
    <lineage>
        <taxon>Bacteria</taxon>
        <taxon>Pseudomonadati</taxon>
        <taxon>Pseudomonadota</taxon>
        <taxon>Gammaproteobacteria</taxon>
        <taxon>Moraxellales</taxon>
        <taxon>Moraxellaceae</taxon>
        <taxon>Acinetobacter</taxon>
    </lineage>
</organism>
<dbReference type="InterPro" id="IPR002577">
    <property type="entry name" value="HTH_HxlR"/>
</dbReference>
<accession>A0A1B2LZV1</accession>
<proteinExistence type="predicted"/>
<reference evidence="5 6" key="1">
    <citation type="submission" date="2016-08" db="EMBL/GenBank/DDBJ databases">
        <authorList>
            <person name="Seilhamer J.J."/>
        </authorList>
    </citation>
    <scope>NUCLEOTIDE SEQUENCE [LARGE SCALE GENOMIC DNA]</scope>
    <source>
        <strain evidence="5 6">BRTC-1</strain>
    </source>
</reference>
<dbReference type="RefSeq" id="WP_067554869.1">
    <property type="nucleotide sequence ID" value="NZ_CP016895.1"/>
</dbReference>
<keyword evidence="1" id="KW-0805">Transcription regulation</keyword>
<dbReference type="InterPro" id="IPR036390">
    <property type="entry name" value="WH_DNA-bd_sf"/>
</dbReference>
<evidence type="ECO:0000256" key="1">
    <source>
        <dbReference type="ARBA" id="ARBA00023015"/>
    </source>
</evidence>
<dbReference type="AlphaFoldDB" id="A0A1B2LZV1"/>
<dbReference type="Gene3D" id="1.10.10.10">
    <property type="entry name" value="Winged helix-like DNA-binding domain superfamily/Winged helix DNA-binding domain"/>
    <property type="match status" value="1"/>
</dbReference>
<sequence length="127" mass="14030">MTNDSHNGLSHNGKHYACPMSMAMDLIGGKWKGIILYHLNQQALRFSQLRQQIPSITETALSSQLKQLEQDGLISRTVYGDKPPIKVVYALTDFGDSFKPVLQAIVAWSEQLTALHQAQASTKTSSS</sequence>
<evidence type="ECO:0000256" key="3">
    <source>
        <dbReference type="ARBA" id="ARBA00023163"/>
    </source>
</evidence>
<dbReference type="Pfam" id="PF01638">
    <property type="entry name" value="HxlR"/>
    <property type="match status" value="1"/>
</dbReference>